<sequence>MDISSREDHTTLFNVYNHLKQQPMLTAKKHISNMFVEQGSPLEDICHTCYLLSHNKNMQKVLTQFYKILRDCTFSHPYKRNKLTMSTSPERQIQIRMNLRWKDPLNLIRGGHGILSIKEGKESHPQAFDLVVKAQVQTLLKIEDWNFK</sequence>
<organism evidence="1 2">
    <name type="scientific">Solanum commersonii</name>
    <name type="common">Commerson's wild potato</name>
    <name type="synonym">Commerson's nightshade</name>
    <dbReference type="NCBI Taxonomy" id="4109"/>
    <lineage>
        <taxon>Eukaryota</taxon>
        <taxon>Viridiplantae</taxon>
        <taxon>Streptophyta</taxon>
        <taxon>Embryophyta</taxon>
        <taxon>Tracheophyta</taxon>
        <taxon>Spermatophyta</taxon>
        <taxon>Magnoliopsida</taxon>
        <taxon>eudicotyledons</taxon>
        <taxon>Gunneridae</taxon>
        <taxon>Pentapetalae</taxon>
        <taxon>asterids</taxon>
        <taxon>lamiids</taxon>
        <taxon>Solanales</taxon>
        <taxon>Solanaceae</taxon>
        <taxon>Solanoideae</taxon>
        <taxon>Solaneae</taxon>
        <taxon>Solanum</taxon>
    </lineage>
</organism>
<accession>A0A9J5XXT6</accession>
<evidence type="ECO:0000313" key="1">
    <source>
        <dbReference type="EMBL" id="KAG5592693.1"/>
    </source>
</evidence>
<proteinExistence type="predicted"/>
<comment type="caution">
    <text evidence="1">The sequence shown here is derived from an EMBL/GenBank/DDBJ whole genome shotgun (WGS) entry which is preliminary data.</text>
</comment>
<protein>
    <submittedName>
        <fullName evidence="1">Uncharacterized protein</fullName>
    </submittedName>
</protein>
<keyword evidence="2" id="KW-1185">Reference proteome</keyword>
<evidence type="ECO:0000313" key="2">
    <source>
        <dbReference type="Proteomes" id="UP000824120"/>
    </source>
</evidence>
<name>A0A9J5XXT6_SOLCO</name>
<gene>
    <name evidence="1" type="ORF">H5410_043207</name>
</gene>
<reference evidence="1 2" key="1">
    <citation type="submission" date="2020-09" db="EMBL/GenBank/DDBJ databases">
        <title>De no assembly of potato wild relative species, Solanum commersonii.</title>
        <authorList>
            <person name="Cho K."/>
        </authorList>
    </citation>
    <scope>NUCLEOTIDE SEQUENCE [LARGE SCALE GENOMIC DNA]</scope>
    <source>
        <strain evidence="1">LZ3.2</strain>
        <tissue evidence="1">Leaf</tissue>
    </source>
</reference>
<dbReference type="EMBL" id="JACXVP010000008">
    <property type="protein sequence ID" value="KAG5592693.1"/>
    <property type="molecule type" value="Genomic_DNA"/>
</dbReference>
<dbReference type="AlphaFoldDB" id="A0A9J5XXT6"/>
<dbReference type="Proteomes" id="UP000824120">
    <property type="component" value="Chromosome 8"/>
</dbReference>